<feature type="transmembrane region" description="Helical" evidence="2">
    <location>
        <begin position="21"/>
        <end position="39"/>
    </location>
</feature>
<feature type="region of interest" description="Disordered" evidence="1">
    <location>
        <begin position="44"/>
        <end position="73"/>
    </location>
</feature>
<feature type="compositionally biased region" description="Basic and acidic residues" evidence="1">
    <location>
        <begin position="64"/>
        <end position="73"/>
    </location>
</feature>
<sequence>MNRQQQGVGNVFSLWEQRRRFAAVYVICLVVKISGSAYVSHSAGMQSGTNNGDSENTTYNSMLLEHDNKRMRE</sequence>
<protein>
    <submittedName>
        <fullName evidence="3">Uncharacterized protein</fullName>
    </submittedName>
</protein>
<keyword evidence="4" id="KW-1185">Reference proteome</keyword>
<accession>A0A5P1FEA8</accession>
<keyword evidence="2" id="KW-0472">Membrane</keyword>
<dbReference type="EMBL" id="CM007383">
    <property type="protein sequence ID" value="ONK75219.1"/>
    <property type="molecule type" value="Genomic_DNA"/>
</dbReference>
<evidence type="ECO:0000256" key="1">
    <source>
        <dbReference type="SAM" id="MobiDB-lite"/>
    </source>
</evidence>
<evidence type="ECO:0000256" key="2">
    <source>
        <dbReference type="SAM" id="Phobius"/>
    </source>
</evidence>
<reference evidence="4" key="1">
    <citation type="journal article" date="2017" name="Nat. Commun.">
        <title>The asparagus genome sheds light on the origin and evolution of a young Y chromosome.</title>
        <authorList>
            <person name="Harkess A."/>
            <person name="Zhou J."/>
            <person name="Xu C."/>
            <person name="Bowers J.E."/>
            <person name="Van der Hulst R."/>
            <person name="Ayyampalayam S."/>
            <person name="Mercati F."/>
            <person name="Riccardi P."/>
            <person name="McKain M.R."/>
            <person name="Kakrana A."/>
            <person name="Tang H."/>
            <person name="Ray J."/>
            <person name="Groenendijk J."/>
            <person name="Arikit S."/>
            <person name="Mathioni S.M."/>
            <person name="Nakano M."/>
            <person name="Shan H."/>
            <person name="Telgmann-Rauber A."/>
            <person name="Kanno A."/>
            <person name="Yue Z."/>
            <person name="Chen H."/>
            <person name="Li W."/>
            <person name="Chen Y."/>
            <person name="Xu X."/>
            <person name="Zhang Y."/>
            <person name="Luo S."/>
            <person name="Chen H."/>
            <person name="Gao J."/>
            <person name="Mao Z."/>
            <person name="Pires J.C."/>
            <person name="Luo M."/>
            <person name="Kudrna D."/>
            <person name="Wing R.A."/>
            <person name="Meyers B.C."/>
            <person name="Yi K."/>
            <person name="Kong H."/>
            <person name="Lavrijsen P."/>
            <person name="Sunseri F."/>
            <person name="Falavigna A."/>
            <person name="Ye Y."/>
            <person name="Leebens-Mack J.H."/>
            <person name="Chen G."/>
        </authorList>
    </citation>
    <scope>NUCLEOTIDE SEQUENCE [LARGE SCALE GENOMIC DNA]</scope>
    <source>
        <strain evidence="4">cv. DH0086</strain>
    </source>
</reference>
<dbReference type="Proteomes" id="UP000243459">
    <property type="component" value="Chromosome 3"/>
</dbReference>
<keyword evidence="2" id="KW-0812">Transmembrane</keyword>
<dbReference type="Gramene" id="ONK75219">
    <property type="protein sequence ID" value="ONK75219"/>
    <property type="gene ID" value="A4U43_C03F14600"/>
</dbReference>
<name>A0A5P1FEA8_ASPOF</name>
<organism evidence="3 4">
    <name type="scientific">Asparagus officinalis</name>
    <name type="common">Garden asparagus</name>
    <dbReference type="NCBI Taxonomy" id="4686"/>
    <lineage>
        <taxon>Eukaryota</taxon>
        <taxon>Viridiplantae</taxon>
        <taxon>Streptophyta</taxon>
        <taxon>Embryophyta</taxon>
        <taxon>Tracheophyta</taxon>
        <taxon>Spermatophyta</taxon>
        <taxon>Magnoliopsida</taxon>
        <taxon>Liliopsida</taxon>
        <taxon>Asparagales</taxon>
        <taxon>Asparagaceae</taxon>
        <taxon>Asparagoideae</taxon>
        <taxon>Asparagus</taxon>
    </lineage>
</organism>
<gene>
    <name evidence="3" type="ORF">A4U43_C03F14600</name>
</gene>
<evidence type="ECO:0000313" key="4">
    <source>
        <dbReference type="Proteomes" id="UP000243459"/>
    </source>
</evidence>
<dbReference type="AlphaFoldDB" id="A0A5P1FEA8"/>
<feature type="compositionally biased region" description="Polar residues" evidence="1">
    <location>
        <begin position="44"/>
        <end position="61"/>
    </location>
</feature>
<keyword evidence="2" id="KW-1133">Transmembrane helix</keyword>
<proteinExistence type="predicted"/>
<evidence type="ECO:0000313" key="3">
    <source>
        <dbReference type="EMBL" id="ONK75219.1"/>
    </source>
</evidence>